<dbReference type="Proteomes" id="UP001243623">
    <property type="component" value="Chromosome"/>
</dbReference>
<dbReference type="InterPro" id="IPR058240">
    <property type="entry name" value="rSAM_sf"/>
</dbReference>
<feature type="binding site" evidence="8">
    <location>
        <position position="95"/>
    </location>
    <ligand>
        <name>S-adenosyl-L-methionine</name>
        <dbReference type="ChEBI" id="CHEBI:59789"/>
    </ligand>
</feature>
<feature type="binding site" evidence="8">
    <location>
        <position position="29"/>
    </location>
    <ligand>
        <name>substrate</name>
    </ligand>
</feature>
<dbReference type="PIRSF" id="PIRSF000370">
    <property type="entry name" value="QueE"/>
    <property type="match status" value="1"/>
</dbReference>
<feature type="binding site" evidence="8">
    <location>
        <begin position="14"/>
        <end position="16"/>
    </location>
    <ligand>
        <name>substrate</name>
    </ligand>
</feature>
<keyword evidence="5 8" id="KW-0408">Iron</keyword>
<evidence type="ECO:0000313" key="11">
    <source>
        <dbReference type="Proteomes" id="UP001243623"/>
    </source>
</evidence>
<name>A0A9Y2ES04_9FIRM</name>
<comment type="pathway">
    <text evidence="8">Purine metabolism; 7-cyano-7-deazaguanine biosynthesis.</text>
</comment>
<keyword evidence="4 8" id="KW-0460">Magnesium</keyword>
<evidence type="ECO:0000256" key="5">
    <source>
        <dbReference type="ARBA" id="ARBA00023004"/>
    </source>
</evidence>
<dbReference type="GO" id="GO:0000287">
    <property type="term" value="F:magnesium ion binding"/>
    <property type="evidence" value="ECO:0007669"/>
    <property type="project" value="UniProtKB-UniRule"/>
</dbReference>
<dbReference type="PROSITE" id="PS51918">
    <property type="entry name" value="RADICAL_SAM"/>
    <property type="match status" value="1"/>
</dbReference>
<evidence type="ECO:0000313" key="10">
    <source>
        <dbReference type="EMBL" id="WIW71792.1"/>
    </source>
</evidence>
<dbReference type="Gene3D" id="3.20.20.70">
    <property type="entry name" value="Aldolase class I"/>
    <property type="match status" value="1"/>
</dbReference>
<accession>A0A9Y2ES04</accession>
<evidence type="ECO:0000256" key="3">
    <source>
        <dbReference type="ARBA" id="ARBA00022723"/>
    </source>
</evidence>
<proteinExistence type="inferred from homology"/>
<dbReference type="InterPro" id="IPR013785">
    <property type="entry name" value="Aldolase_TIM"/>
</dbReference>
<comment type="function">
    <text evidence="8">Catalyzes the complex heterocyclic radical-mediated conversion of 6-carboxy-5,6,7,8-tetrahydropterin (CPH4) to 7-carboxy-7-deazaguanine (CDG), a step common to the biosynthetic pathways of all 7-deazapurine-containing compounds.</text>
</comment>
<dbReference type="SFLD" id="SFLDS00029">
    <property type="entry name" value="Radical_SAM"/>
    <property type="match status" value="1"/>
</dbReference>
<keyword evidence="6 8" id="KW-0411">Iron-sulfur</keyword>
<feature type="binding site" evidence="8">
    <location>
        <position position="33"/>
    </location>
    <ligand>
        <name>[4Fe-4S] cluster</name>
        <dbReference type="ChEBI" id="CHEBI:49883"/>
        <note>4Fe-4S-S-AdoMet</note>
    </ligand>
</feature>
<feature type="binding site" evidence="8">
    <location>
        <position position="37"/>
    </location>
    <ligand>
        <name>[4Fe-4S] cluster</name>
        <dbReference type="ChEBI" id="CHEBI:49883"/>
        <note>4Fe-4S-S-AdoMet</note>
    </ligand>
</feature>
<dbReference type="KEGG" id="sgbi:P3F81_05735"/>
<dbReference type="GO" id="GO:0051539">
    <property type="term" value="F:4 iron, 4 sulfur cluster binding"/>
    <property type="evidence" value="ECO:0007669"/>
    <property type="project" value="UniProtKB-UniRule"/>
</dbReference>
<organism evidence="10 11">
    <name type="scientific">Selenobaculum gibii</name>
    <dbReference type="NCBI Taxonomy" id="3054208"/>
    <lineage>
        <taxon>Bacteria</taxon>
        <taxon>Bacillati</taxon>
        <taxon>Bacillota</taxon>
        <taxon>Negativicutes</taxon>
        <taxon>Selenomonadales</taxon>
        <taxon>Selenomonadaceae</taxon>
        <taxon>Selenobaculum</taxon>
    </lineage>
</organism>
<dbReference type="SUPFAM" id="SSF102114">
    <property type="entry name" value="Radical SAM enzymes"/>
    <property type="match status" value="1"/>
</dbReference>
<dbReference type="RefSeq" id="WP_147668314.1">
    <property type="nucleotide sequence ID" value="NZ_CP120678.1"/>
</dbReference>
<feature type="binding site" evidence="8">
    <location>
        <begin position="39"/>
        <end position="41"/>
    </location>
    <ligand>
        <name>S-adenosyl-L-methionine</name>
        <dbReference type="ChEBI" id="CHEBI:59789"/>
    </ligand>
</feature>
<keyword evidence="3 8" id="KW-0479">Metal-binding</keyword>
<dbReference type="PANTHER" id="PTHR42836">
    <property type="entry name" value="7-CARBOXY-7-DEAZAGUANINE SYNTHASE"/>
    <property type="match status" value="1"/>
</dbReference>
<dbReference type="EC" id="4.3.99.3" evidence="8"/>
<dbReference type="EMBL" id="CP120678">
    <property type="protein sequence ID" value="WIW71792.1"/>
    <property type="molecule type" value="Genomic_DNA"/>
</dbReference>
<keyword evidence="11" id="KW-1185">Reference proteome</keyword>
<dbReference type="HAMAP" id="MF_00917">
    <property type="entry name" value="QueE"/>
    <property type="match status" value="1"/>
</dbReference>
<keyword evidence="2 8" id="KW-0949">S-adenosyl-L-methionine</keyword>
<dbReference type="Pfam" id="PF04055">
    <property type="entry name" value="Radical_SAM"/>
    <property type="match status" value="1"/>
</dbReference>
<evidence type="ECO:0000256" key="1">
    <source>
        <dbReference type="ARBA" id="ARBA00022485"/>
    </source>
</evidence>
<keyword evidence="7 8" id="KW-0456">Lyase</keyword>
<comment type="similarity">
    <text evidence="8">Belongs to the radical SAM superfamily. 7-carboxy-7-deazaguanine synthase family.</text>
</comment>
<reference evidence="10" key="1">
    <citation type="submission" date="2023-03" db="EMBL/GenBank/DDBJ databases">
        <title>Selenobaculum gbiensis gen. nov. sp. nov., a new bacterium isolated from the gut microbiota of IBD patient.</title>
        <authorList>
            <person name="Yeo S."/>
            <person name="Park H."/>
            <person name="Huh C.S."/>
        </authorList>
    </citation>
    <scope>NUCLEOTIDE SEQUENCE</scope>
    <source>
        <strain evidence="10">ICN-92133</strain>
    </source>
</reference>
<evidence type="ECO:0000256" key="7">
    <source>
        <dbReference type="ARBA" id="ARBA00023239"/>
    </source>
</evidence>
<comment type="caution">
    <text evidence="8">Lacks conserved residue(s) required for the propagation of feature annotation.</text>
</comment>
<protein>
    <recommendedName>
        <fullName evidence="8">7-carboxy-7-deazaguanine synthase</fullName>
        <shortName evidence="8">CDG synthase</shortName>
        <ecNumber evidence="8">4.3.99.3</ecNumber>
    </recommendedName>
    <alternativeName>
        <fullName evidence="8">Queuosine biosynthesis protein QueE</fullName>
    </alternativeName>
</protein>
<dbReference type="InterPro" id="IPR024924">
    <property type="entry name" value="7-CO-7-deazaguanine_synth-like"/>
</dbReference>
<keyword evidence="8" id="KW-0671">Queuosine biosynthesis</keyword>
<evidence type="ECO:0000256" key="6">
    <source>
        <dbReference type="ARBA" id="ARBA00023014"/>
    </source>
</evidence>
<dbReference type="AlphaFoldDB" id="A0A9Y2ES04"/>
<gene>
    <name evidence="8" type="primary">queE</name>
    <name evidence="10" type="ORF">P3F81_05735</name>
</gene>
<comment type="cofactor">
    <cofactor evidence="8">
        <name>S-adenosyl-L-methionine</name>
        <dbReference type="ChEBI" id="CHEBI:59789"/>
    </cofactor>
    <text evidence="8">Binds 1 S-adenosyl-L-methionine per subunit.</text>
</comment>
<sequence length="244" mass="27721">MSKETNVIEIFSSIQGEGKYVGCRQIFVRFSGCNLRCQYCDTIDSYNKAFYCKVENTAGNRDFIEIENPLSVVEISSRINNLLKLPHHSVSFTGGEPLCQSDFLKDVAKEIKSVKYLETNGTLSKELASIIDDIDIISMDIKLPSFMKQILWREHEEFLKIANKKEVFVKVVVSAETNESEFKTAISLVERINKKITFIIQPITPLNGCCAISPEAVIQFQNLALRSLDDVRVIPQTHKFINQM</sequence>
<feature type="binding site" evidence="8">
    <location>
        <position position="93"/>
    </location>
    <ligand>
        <name>substrate</name>
    </ligand>
</feature>
<dbReference type="GO" id="GO:0008616">
    <property type="term" value="P:tRNA queuosine(34) biosynthetic process"/>
    <property type="evidence" value="ECO:0007669"/>
    <property type="project" value="UniProtKB-UniRule"/>
</dbReference>
<evidence type="ECO:0000256" key="2">
    <source>
        <dbReference type="ARBA" id="ARBA00022691"/>
    </source>
</evidence>
<comment type="cofactor">
    <cofactor evidence="8">
        <name>Mg(2+)</name>
        <dbReference type="ChEBI" id="CHEBI:18420"/>
    </cofactor>
</comment>
<comment type="cofactor">
    <cofactor evidence="8">
        <name>[4Fe-4S] cluster</name>
        <dbReference type="ChEBI" id="CHEBI:49883"/>
    </cofactor>
    <text evidence="8">Binds 1 [4Fe-4S] cluster. The cluster is coordinated with 3 cysteines and an exchangeable S-adenosyl-L-methionine.</text>
</comment>
<evidence type="ECO:0000259" key="9">
    <source>
        <dbReference type="PROSITE" id="PS51918"/>
    </source>
</evidence>
<dbReference type="GO" id="GO:0016840">
    <property type="term" value="F:carbon-nitrogen lyase activity"/>
    <property type="evidence" value="ECO:0007669"/>
    <property type="project" value="UniProtKB-UniRule"/>
</dbReference>
<feature type="binding site" evidence="8">
    <location>
        <position position="42"/>
    </location>
    <ligand>
        <name>Mg(2+)</name>
        <dbReference type="ChEBI" id="CHEBI:18420"/>
    </ligand>
</feature>
<dbReference type="GO" id="GO:1904047">
    <property type="term" value="F:S-adenosyl-L-methionine binding"/>
    <property type="evidence" value="ECO:0007669"/>
    <property type="project" value="UniProtKB-UniRule"/>
</dbReference>
<evidence type="ECO:0000256" key="4">
    <source>
        <dbReference type="ARBA" id="ARBA00022842"/>
    </source>
</evidence>
<comment type="subunit">
    <text evidence="8">Homodimer.</text>
</comment>
<evidence type="ECO:0000256" key="8">
    <source>
        <dbReference type="HAMAP-Rule" id="MF_00917"/>
    </source>
</evidence>
<keyword evidence="1 8" id="KW-0004">4Fe-4S</keyword>
<feature type="binding site" evidence="8">
    <location>
        <position position="40"/>
    </location>
    <ligand>
        <name>[4Fe-4S] cluster</name>
        <dbReference type="ChEBI" id="CHEBI:49883"/>
        <note>4Fe-4S-S-AdoMet</note>
    </ligand>
</feature>
<feature type="domain" description="Radical SAM core" evidence="9">
    <location>
        <begin position="20"/>
        <end position="244"/>
    </location>
</feature>
<dbReference type="PANTHER" id="PTHR42836:SF1">
    <property type="entry name" value="7-CARBOXY-7-DEAZAGUANINE SYNTHASE"/>
    <property type="match status" value="1"/>
</dbReference>
<comment type="catalytic activity">
    <reaction evidence="8">
        <text>6-carboxy-5,6,7,8-tetrahydropterin + H(+) = 7-carboxy-7-carbaguanine + NH4(+)</text>
        <dbReference type="Rhea" id="RHEA:27974"/>
        <dbReference type="ChEBI" id="CHEBI:15378"/>
        <dbReference type="ChEBI" id="CHEBI:28938"/>
        <dbReference type="ChEBI" id="CHEBI:61032"/>
        <dbReference type="ChEBI" id="CHEBI:61036"/>
        <dbReference type="EC" id="4.3.99.3"/>
    </reaction>
</comment>
<dbReference type="InterPro" id="IPR007197">
    <property type="entry name" value="rSAM"/>
</dbReference>